<feature type="transmembrane region" description="Helical" evidence="7">
    <location>
        <begin position="165"/>
        <end position="184"/>
    </location>
</feature>
<evidence type="ECO:0000256" key="6">
    <source>
        <dbReference type="ARBA" id="ARBA00023136"/>
    </source>
</evidence>
<evidence type="ECO:0000256" key="3">
    <source>
        <dbReference type="ARBA" id="ARBA00022475"/>
    </source>
</evidence>
<keyword evidence="6 7" id="KW-0472">Membrane</keyword>
<dbReference type="CDD" id="cd06261">
    <property type="entry name" value="TM_PBP2"/>
    <property type="match status" value="1"/>
</dbReference>
<keyword evidence="3" id="KW-1003">Cell membrane</keyword>
<comment type="subcellular location">
    <subcellularLocation>
        <location evidence="1 7">Cell membrane</location>
        <topology evidence="1 7">Multi-pass membrane protein</topology>
    </subcellularLocation>
</comment>
<evidence type="ECO:0000313" key="10">
    <source>
        <dbReference type="Proteomes" id="UP000256269"/>
    </source>
</evidence>
<protein>
    <submittedName>
        <fullName evidence="9">Peptide/nickel transport system permease protein</fullName>
    </submittedName>
</protein>
<dbReference type="AlphaFoldDB" id="A0A3E0GZG4"/>
<dbReference type="SUPFAM" id="SSF161098">
    <property type="entry name" value="MetI-like"/>
    <property type="match status" value="1"/>
</dbReference>
<feature type="transmembrane region" description="Helical" evidence="7">
    <location>
        <begin position="138"/>
        <end position="159"/>
    </location>
</feature>
<evidence type="ECO:0000256" key="2">
    <source>
        <dbReference type="ARBA" id="ARBA00022448"/>
    </source>
</evidence>
<comment type="caution">
    <text evidence="9">The sequence shown here is derived from an EMBL/GenBank/DDBJ whole genome shotgun (WGS) entry which is preliminary data.</text>
</comment>
<feature type="transmembrane region" description="Helical" evidence="7">
    <location>
        <begin position="101"/>
        <end position="126"/>
    </location>
</feature>
<dbReference type="GO" id="GO:0005886">
    <property type="term" value="C:plasma membrane"/>
    <property type="evidence" value="ECO:0007669"/>
    <property type="project" value="UniProtKB-SubCell"/>
</dbReference>
<comment type="similarity">
    <text evidence="7">Belongs to the binding-protein-dependent transport system permease family.</text>
</comment>
<accession>A0A3E0GZG4</accession>
<gene>
    <name evidence="9" type="ORF">BCF44_118107</name>
</gene>
<dbReference type="PANTHER" id="PTHR43386:SF1">
    <property type="entry name" value="D,D-DIPEPTIDE TRANSPORT SYSTEM PERMEASE PROTEIN DDPC-RELATED"/>
    <property type="match status" value="1"/>
</dbReference>
<dbReference type="Proteomes" id="UP000256269">
    <property type="component" value="Unassembled WGS sequence"/>
</dbReference>
<feature type="transmembrane region" description="Helical" evidence="7">
    <location>
        <begin position="23"/>
        <end position="47"/>
    </location>
</feature>
<reference evidence="9 10" key="1">
    <citation type="submission" date="2018-08" db="EMBL/GenBank/DDBJ databases">
        <title>Genomic Encyclopedia of Archaeal and Bacterial Type Strains, Phase II (KMG-II): from individual species to whole genera.</title>
        <authorList>
            <person name="Goeker M."/>
        </authorList>
    </citation>
    <scope>NUCLEOTIDE SEQUENCE [LARGE SCALE GENOMIC DNA]</scope>
    <source>
        <strain evidence="9 10">DSM 45791</strain>
    </source>
</reference>
<dbReference type="Pfam" id="PF00528">
    <property type="entry name" value="BPD_transp_1"/>
    <property type="match status" value="1"/>
</dbReference>
<dbReference type="PROSITE" id="PS50928">
    <property type="entry name" value="ABC_TM1"/>
    <property type="match status" value="1"/>
</dbReference>
<keyword evidence="5 7" id="KW-1133">Transmembrane helix</keyword>
<dbReference type="InterPro" id="IPR025966">
    <property type="entry name" value="OppC_N"/>
</dbReference>
<feature type="domain" description="ABC transmembrane type-1" evidence="8">
    <location>
        <begin position="99"/>
        <end position="291"/>
    </location>
</feature>
<evidence type="ECO:0000313" key="9">
    <source>
        <dbReference type="EMBL" id="REH35247.1"/>
    </source>
</evidence>
<keyword evidence="2 7" id="KW-0813">Transport</keyword>
<dbReference type="RefSeq" id="WP_116180009.1">
    <property type="nucleotide sequence ID" value="NZ_CP144375.1"/>
</dbReference>
<dbReference type="InterPro" id="IPR050366">
    <property type="entry name" value="BP-dependent_transpt_permease"/>
</dbReference>
<dbReference type="OrthoDB" id="9812701at2"/>
<evidence type="ECO:0000256" key="5">
    <source>
        <dbReference type="ARBA" id="ARBA00022989"/>
    </source>
</evidence>
<dbReference type="InterPro" id="IPR035906">
    <property type="entry name" value="MetI-like_sf"/>
</dbReference>
<dbReference type="InterPro" id="IPR000515">
    <property type="entry name" value="MetI-like"/>
</dbReference>
<organism evidence="9 10">
    <name type="scientific">Kutzneria buriramensis</name>
    <dbReference type="NCBI Taxonomy" id="1045776"/>
    <lineage>
        <taxon>Bacteria</taxon>
        <taxon>Bacillati</taxon>
        <taxon>Actinomycetota</taxon>
        <taxon>Actinomycetes</taxon>
        <taxon>Pseudonocardiales</taxon>
        <taxon>Pseudonocardiaceae</taxon>
        <taxon>Kutzneria</taxon>
    </lineage>
</organism>
<keyword evidence="4 7" id="KW-0812">Transmembrane</keyword>
<dbReference type="GO" id="GO:0055085">
    <property type="term" value="P:transmembrane transport"/>
    <property type="evidence" value="ECO:0007669"/>
    <property type="project" value="InterPro"/>
</dbReference>
<feature type="transmembrane region" description="Helical" evidence="7">
    <location>
        <begin position="270"/>
        <end position="298"/>
    </location>
</feature>
<evidence type="ECO:0000259" key="8">
    <source>
        <dbReference type="PROSITE" id="PS50928"/>
    </source>
</evidence>
<evidence type="ECO:0000256" key="4">
    <source>
        <dbReference type="ARBA" id="ARBA00022692"/>
    </source>
</evidence>
<feature type="transmembrane region" description="Helical" evidence="7">
    <location>
        <begin position="219"/>
        <end position="250"/>
    </location>
</feature>
<proteinExistence type="inferred from homology"/>
<dbReference type="Gene3D" id="1.10.3720.10">
    <property type="entry name" value="MetI-like"/>
    <property type="match status" value="1"/>
</dbReference>
<sequence length="310" mass="32391">MTAPSEARPGFRVFAGRFRTDRAAVFGAVVAGLLVLLAVFAPVLTAIEGQDIASFHSDLVDSARGGVPLGPLGGISGQHWLGVEPQTGRDLFARIAQGAQISLLVAVCATVVQVFLGVTVGLAAGLGSKLVDTVLTRLADIALAFPVIIFSLALLTIVPDAFPRPLLLALVIGVLGWGGTARISRAQTLSLRTRDFVAAARLSGAGGFRIARREILPGLAAPVITYAALLLPTNVITEAALSFVGVGVRPPTSSWGQMLSTATTWFRSDVMYVLIPAVMVFLTVLSFTLVGEGVRVALDPRTTRLTRKAG</sequence>
<dbReference type="Pfam" id="PF12911">
    <property type="entry name" value="OppC_N"/>
    <property type="match status" value="1"/>
</dbReference>
<dbReference type="EMBL" id="QUNO01000018">
    <property type="protein sequence ID" value="REH35247.1"/>
    <property type="molecule type" value="Genomic_DNA"/>
</dbReference>
<evidence type="ECO:0000256" key="1">
    <source>
        <dbReference type="ARBA" id="ARBA00004651"/>
    </source>
</evidence>
<name>A0A3E0GZG4_9PSEU</name>
<dbReference type="PANTHER" id="PTHR43386">
    <property type="entry name" value="OLIGOPEPTIDE TRANSPORT SYSTEM PERMEASE PROTEIN APPC"/>
    <property type="match status" value="1"/>
</dbReference>
<evidence type="ECO:0000256" key="7">
    <source>
        <dbReference type="RuleBase" id="RU363032"/>
    </source>
</evidence>
<keyword evidence="10" id="KW-1185">Reference proteome</keyword>